<accession>A0A2T0SIU7</accession>
<keyword evidence="2" id="KW-1185">Reference proteome</keyword>
<name>A0A2T0SIU7_9ACTN</name>
<dbReference type="AlphaFoldDB" id="A0A2T0SIU7"/>
<organism evidence="1 2">
    <name type="scientific">Pseudosporangium ferrugineum</name>
    <dbReference type="NCBI Taxonomy" id="439699"/>
    <lineage>
        <taxon>Bacteria</taxon>
        <taxon>Bacillati</taxon>
        <taxon>Actinomycetota</taxon>
        <taxon>Actinomycetes</taxon>
        <taxon>Micromonosporales</taxon>
        <taxon>Micromonosporaceae</taxon>
        <taxon>Pseudosporangium</taxon>
    </lineage>
</organism>
<evidence type="ECO:0000313" key="2">
    <source>
        <dbReference type="Proteomes" id="UP000239209"/>
    </source>
</evidence>
<evidence type="ECO:0008006" key="3">
    <source>
        <dbReference type="Google" id="ProtNLM"/>
    </source>
</evidence>
<reference evidence="1 2" key="1">
    <citation type="submission" date="2018-03" db="EMBL/GenBank/DDBJ databases">
        <title>Genomic Encyclopedia of Archaeal and Bacterial Type Strains, Phase II (KMG-II): from individual species to whole genera.</title>
        <authorList>
            <person name="Goeker M."/>
        </authorList>
    </citation>
    <scope>NUCLEOTIDE SEQUENCE [LARGE SCALE GENOMIC DNA]</scope>
    <source>
        <strain evidence="1 2">DSM 45348</strain>
    </source>
</reference>
<dbReference type="EMBL" id="PVZG01000001">
    <property type="protein sequence ID" value="PRY33334.1"/>
    <property type="molecule type" value="Genomic_DNA"/>
</dbReference>
<evidence type="ECO:0000313" key="1">
    <source>
        <dbReference type="EMBL" id="PRY33334.1"/>
    </source>
</evidence>
<protein>
    <recommendedName>
        <fullName evidence="3">Excreted virulence factor EspC (Type VII ESX diderm)</fullName>
    </recommendedName>
</protein>
<gene>
    <name evidence="1" type="ORF">CLV70_101496</name>
</gene>
<proteinExistence type="predicted"/>
<dbReference type="Proteomes" id="UP000239209">
    <property type="component" value="Unassembled WGS sequence"/>
</dbReference>
<comment type="caution">
    <text evidence="1">The sequence shown here is derived from an EMBL/GenBank/DDBJ whole genome shotgun (WGS) entry which is preliminary data.</text>
</comment>
<sequence>MSAVAEEFLVDAAQIRRHIGNLEAVRARFDAVRAASAHISGGDGAYGLLCSWLPAVLQGRHQRQDELVAYVAENLSIAADELASVADAYEETDAGAAQAVRRAGEGLGR</sequence>
<dbReference type="RefSeq" id="WP_211303605.1">
    <property type="nucleotide sequence ID" value="NZ_PVZG01000001.1"/>
</dbReference>